<accession>A0A0C9PNA6</accession>
<dbReference type="PANTHER" id="PTHR30572">
    <property type="entry name" value="MEMBRANE COMPONENT OF TRANSPORTER-RELATED"/>
    <property type="match status" value="1"/>
</dbReference>
<evidence type="ECO:0000259" key="8">
    <source>
        <dbReference type="Pfam" id="PF02687"/>
    </source>
</evidence>
<evidence type="ECO:0000256" key="2">
    <source>
        <dbReference type="ARBA" id="ARBA00022475"/>
    </source>
</evidence>
<evidence type="ECO:0000256" key="3">
    <source>
        <dbReference type="ARBA" id="ARBA00022692"/>
    </source>
</evidence>
<feature type="transmembrane region" description="Helical" evidence="7">
    <location>
        <begin position="298"/>
        <end position="321"/>
    </location>
</feature>
<keyword evidence="9" id="KW-0449">Lipoprotein</keyword>
<evidence type="ECO:0000256" key="1">
    <source>
        <dbReference type="ARBA" id="ARBA00004651"/>
    </source>
</evidence>
<keyword evidence="2" id="KW-1003">Cell membrane</keyword>
<comment type="subcellular location">
    <subcellularLocation>
        <location evidence="1">Cell membrane</location>
        <topology evidence="1">Multi-pass membrane protein</topology>
    </subcellularLocation>
</comment>
<dbReference type="InterPro" id="IPR003838">
    <property type="entry name" value="ABC3_permease_C"/>
</dbReference>
<evidence type="ECO:0000313" key="9">
    <source>
        <dbReference type="EMBL" id="GAN36431.1"/>
    </source>
</evidence>
<proteinExistence type="inferred from homology"/>
<dbReference type="EMBL" id="BAYM01000079">
    <property type="protein sequence ID" value="GAN36431.1"/>
    <property type="molecule type" value="Genomic_DNA"/>
</dbReference>
<dbReference type="PANTHER" id="PTHR30572:SF4">
    <property type="entry name" value="ABC TRANSPORTER PERMEASE YTRF"/>
    <property type="match status" value="1"/>
</dbReference>
<gene>
    <name evidence="9" type="ORF">LC0644_1020</name>
</gene>
<feature type="transmembrane region" description="Helical" evidence="7">
    <location>
        <begin position="714"/>
        <end position="735"/>
    </location>
</feature>
<name>A0A0C9PNA6_LACPA</name>
<dbReference type="Pfam" id="PF02687">
    <property type="entry name" value="FtsX"/>
    <property type="match status" value="2"/>
</dbReference>
<reference evidence="10" key="1">
    <citation type="submission" date="2014-05" db="EMBL/GenBank/DDBJ databases">
        <title>Whole genome sequencing of Lactobacillus casei NRIC0644.</title>
        <authorList>
            <person name="Atarashi H."/>
            <person name="Yoshida Y."/>
            <person name="Fujimura S."/>
            <person name="Tanaka N."/>
            <person name="Shiwa Y."/>
            <person name="Yoshikawa H."/>
            <person name="Okada S."/>
            <person name="Nakagawa J."/>
        </authorList>
    </citation>
    <scope>NUCLEOTIDE SEQUENCE [LARGE SCALE GENOMIC DNA]</scope>
    <source>
        <strain evidence="10">NRIC0644</strain>
    </source>
</reference>
<sequence length="788" mass="86735">MGTMTHLVWRQLIKEKARTFTTILAMAVAATLTVATLIGINSARHSMYQDNIQNTGGLQFVLSKVNQETALAIQKKADISESVRYQQQGQISFADQVPNQPDSPLLMLPKPALQRLIQPILLEGRLPQNEQEVMLAQDLISDVYAVGKTVAAQRNGQRVVLKIVGSYRGYAGLMASDGAVTTGHFDGTKNYAVAAAFGNYGNFYAKLKKLTAQYHVGSDQQRMNELALERAGESRDVKVRAMFVLLVIVVLSVIGLVSLALIYTSINLSVQAQTQRYGLLRSIGATPRQIRQSVYLQALTLVLPAILLGLLAGIGGLSLAFHELNRIFKASGNTFQLLLTISWWPILVSGFFMLLVTLLAARRPAKRAAQVSPIAAVRAQSASRKVSQRMLRQGMLGRFLPTPIAKLAYKHYRRLGWSKVTMMTTLALSLMIFIGFTSFFRGMLTFSDETISRQADVTITKTQSLALANFSFNPRRLPGVKRGMVTGTTQVGLKNAPQAFHDRLNVIVVSDQTFGTVFKDQPTIITGSRLVTNSKTGKRQQQWDTPKDFAGTLELANEQSSQKTLTQPMKVVTKTAAEMTDWLVSDQSGLVLSASRFRQISQALQIKNDDITYAIQVLLIKPSFHETVASALRHELPHAALFDQIENDARGSSFQLAIQVMVYGFLTLLTLVSLANIVNHIFANLLQRRRSLAMLQSVGTTPGQIVRMLALENGFLFGTSMVIGSLLGTLLGWILHQAVNTGITMAFQVPWLEMGMAGLALLAIWGIFAGISFQIMRHQDIDQLIRVG</sequence>
<evidence type="ECO:0000313" key="10">
    <source>
        <dbReference type="Proteomes" id="UP000032552"/>
    </source>
</evidence>
<organism evidence="9 10">
    <name type="scientific">Lacticaseibacillus paracasei NRIC 0644</name>
    <dbReference type="NCBI Taxonomy" id="1435038"/>
    <lineage>
        <taxon>Bacteria</taxon>
        <taxon>Bacillati</taxon>
        <taxon>Bacillota</taxon>
        <taxon>Bacilli</taxon>
        <taxon>Lactobacillales</taxon>
        <taxon>Lactobacillaceae</taxon>
        <taxon>Lacticaseibacillus</taxon>
    </lineage>
</organism>
<comment type="similarity">
    <text evidence="6">Belongs to the ABC-4 integral membrane protein family.</text>
</comment>
<evidence type="ECO:0000256" key="7">
    <source>
        <dbReference type="SAM" id="Phobius"/>
    </source>
</evidence>
<evidence type="ECO:0000256" key="4">
    <source>
        <dbReference type="ARBA" id="ARBA00022989"/>
    </source>
</evidence>
<keyword evidence="3 7" id="KW-0812">Transmembrane</keyword>
<feature type="domain" description="ABC3 transporter permease C-terminal" evidence="8">
    <location>
        <begin position="249"/>
        <end position="373"/>
    </location>
</feature>
<keyword evidence="4 7" id="KW-1133">Transmembrane helix</keyword>
<feature type="transmembrane region" description="Helical" evidence="7">
    <location>
        <begin position="755"/>
        <end position="776"/>
    </location>
</feature>
<dbReference type="Proteomes" id="UP000032552">
    <property type="component" value="Unassembled WGS sequence"/>
</dbReference>
<dbReference type="GO" id="GO:0022857">
    <property type="term" value="F:transmembrane transporter activity"/>
    <property type="evidence" value="ECO:0007669"/>
    <property type="project" value="TreeGrafter"/>
</dbReference>
<evidence type="ECO:0000256" key="6">
    <source>
        <dbReference type="ARBA" id="ARBA00038076"/>
    </source>
</evidence>
<dbReference type="GO" id="GO:0005886">
    <property type="term" value="C:plasma membrane"/>
    <property type="evidence" value="ECO:0007669"/>
    <property type="project" value="UniProtKB-SubCell"/>
</dbReference>
<protein>
    <submittedName>
        <fullName evidence="9">Lipoprotein release ABC-type transport system, permease component</fullName>
    </submittedName>
</protein>
<dbReference type="AlphaFoldDB" id="A0A0C9PNA6"/>
<dbReference type="RefSeq" id="WP_045624786.1">
    <property type="nucleotide sequence ID" value="NZ_BAYM01000079.1"/>
</dbReference>
<evidence type="ECO:0000256" key="5">
    <source>
        <dbReference type="ARBA" id="ARBA00023136"/>
    </source>
</evidence>
<feature type="transmembrane region" description="Helical" evidence="7">
    <location>
        <begin position="341"/>
        <end position="361"/>
    </location>
</feature>
<feature type="transmembrane region" description="Helical" evidence="7">
    <location>
        <begin position="20"/>
        <end position="40"/>
    </location>
</feature>
<feature type="domain" description="ABC3 transporter permease C-terminal" evidence="8">
    <location>
        <begin position="665"/>
        <end position="779"/>
    </location>
</feature>
<dbReference type="InterPro" id="IPR050250">
    <property type="entry name" value="Macrolide_Exporter_MacB"/>
</dbReference>
<feature type="transmembrane region" description="Helical" evidence="7">
    <location>
        <begin position="420"/>
        <end position="440"/>
    </location>
</feature>
<comment type="caution">
    <text evidence="9">The sequence shown here is derived from an EMBL/GenBank/DDBJ whole genome shotgun (WGS) entry which is preliminary data.</text>
</comment>
<keyword evidence="5 7" id="KW-0472">Membrane</keyword>
<feature type="transmembrane region" description="Helical" evidence="7">
    <location>
        <begin position="242"/>
        <end position="266"/>
    </location>
</feature>
<feature type="transmembrane region" description="Helical" evidence="7">
    <location>
        <begin position="660"/>
        <end position="686"/>
    </location>
</feature>